<dbReference type="RefSeq" id="WP_073140688.1">
    <property type="nucleotide sequence ID" value="NZ_FQWQ01000004.1"/>
</dbReference>
<dbReference type="Pfam" id="PF12771">
    <property type="entry name" value="SusD-like_2"/>
    <property type="match status" value="1"/>
</dbReference>
<dbReference type="AlphaFoldDB" id="A0A1M5VQT2"/>
<evidence type="ECO:0000313" key="2">
    <source>
        <dbReference type="Proteomes" id="UP000184212"/>
    </source>
</evidence>
<dbReference type="EMBL" id="FQWQ01000004">
    <property type="protein sequence ID" value="SHH77641.1"/>
    <property type="molecule type" value="Genomic_DNA"/>
</dbReference>
<evidence type="ECO:0000313" key="1">
    <source>
        <dbReference type="EMBL" id="SHH77641.1"/>
    </source>
</evidence>
<dbReference type="OrthoDB" id="843771at2"/>
<gene>
    <name evidence="1" type="ORF">SAMN04488109_5323</name>
</gene>
<dbReference type="Gene3D" id="1.25.40.390">
    <property type="match status" value="1"/>
</dbReference>
<dbReference type="SUPFAM" id="SSF48452">
    <property type="entry name" value="TPR-like"/>
    <property type="match status" value="1"/>
</dbReference>
<protein>
    <submittedName>
        <fullName evidence="1">Starch-binding associating with outer membrane</fullName>
    </submittedName>
</protein>
<name>A0A1M5VQT2_9BACT</name>
<proteinExistence type="predicted"/>
<dbReference type="InterPro" id="IPR011990">
    <property type="entry name" value="TPR-like_helical_dom_sf"/>
</dbReference>
<dbReference type="Proteomes" id="UP000184212">
    <property type="component" value="Unassembled WGS sequence"/>
</dbReference>
<dbReference type="InterPro" id="IPR041662">
    <property type="entry name" value="SusD-like_2"/>
</dbReference>
<dbReference type="STRING" id="947013.SAMN04488109_5323"/>
<keyword evidence="2" id="KW-1185">Reference proteome</keyword>
<reference evidence="1 2" key="1">
    <citation type="submission" date="2016-11" db="EMBL/GenBank/DDBJ databases">
        <authorList>
            <person name="Jaros S."/>
            <person name="Januszkiewicz K."/>
            <person name="Wedrychowicz H."/>
        </authorList>
    </citation>
    <scope>NUCLEOTIDE SEQUENCE [LARGE SCALE GENOMIC DNA]</scope>
    <source>
        <strain evidence="1 2">DSM 24574</strain>
    </source>
</reference>
<sequence>MNLQKYITGIIAAAFVAVCATSCQDRLEEQYQNPEKTTNASIDKFFTKMLDNRRVRADYWNIRTLLVMHPAVYTNIVSYPNSPKRYQEQLSYLNDYWKDYFTPNGDGVAGIVPHMREIEKQYATLSAEDKVKADVFLNAAHIVYYDQTSQVVDLFGDIPYSEAGMLNLTGETKAPKFDSAEEIYNALLAGLKESAAYFATASLDPLVASSFGKQDMLLQGNLDKWERYANSVRLRLLMRISFQNEQKAKTDILEMLNAPGDYPLIDETTNNILLSPLTTYTDYMRNAVTELETHLAPEYLMENVLRPANDPRIRVLFDKNVDTKTKVPNADYYSMPANIPSTDQETNIAAGKYAVLDSTTFMFNTKFPGIVMTAAEVNFIRAEAFERWGSSAQAQEAYEKAVKQAVDFVFYLNTVGATFRGVPAEDALTPTEVSDLLASATVAYAGTSDEKLAKIWTQKWVHFGFMQSIQGWSEVRRTKYPQLTFVPDTGTPGSVNPPSRLVYPDAEKVYNATNYEAVQAKDTRDTKIFWDVH</sequence>
<organism evidence="1 2">
    <name type="scientific">Chryseolinea serpens</name>
    <dbReference type="NCBI Taxonomy" id="947013"/>
    <lineage>
        <taxon>Bacteria</taxon>
        <taxon>Pseudomonadati</taxon>
        <taxon>Bacteroidota</taxon>
        <taxon>Cytophagia</taxon>
        <taxon>Cytophagales</taxon>
        <taxon>Fulvivirgaceae</taxon>
        <taxon>Chryseolinea</taxon>
    </lineage>
</organism>
<accession>A0A1M5VQT2</accession>